<feature type="transmembrane region" description="Helical" evidence="7">
    <location>
        <begin position="65"/>
        <end position="83"/>
    </location>
</feature>
<keyword evidence="3" id="KW-1003">Cell membrane</keyword>
<comment type="caution">
    <text evidence="9">The sequence shown here is derived from an EMBL/GenBank/DDBJ whole genome shotgun (WGS) entry which is preliminary data.</text>
</comment>
<dbReference type="RefSeq" id="WP_069035266.1">
    <property type="nucleotide sequence ID" value="NZ_MDKC01000036.1"/>
</dbReference>
<evidence type="ECO:0000259" key="8">
    <source>
        <dbReference type="Pfam" id="PF00892"/>
    </source>
</evidence>
<keyword evidence="4 7" id="KW-0812">Transmembrane</keyword>
<comment type="subcellular location">
    <subcellularLocation>
        <location evidence="1">Cell membrane</location>
        <topology evidence="1">Multi-pass membrane protein</topology>
    </subcellularLocation>
</comment>
<evidence type="ECO:0000313" key="10">
    <source>
        <dbReference type="Proteomes" id="UP000094580"/>
    </source>
</evidence>
<feature type="transmembrane region" description="Helical" evidence="7">
    <location>
        <begin position="177"/>
        <end position="202"/>
    </location>
</feature>
<dbReference type="InterPro" id="IPR050638">
    <property type="entry name" value="AA-Vitamin_Transporters"/>
</dbReference>
<dbReference type="EMBL" id="MDKC01000036">
    <property type="protein sequence ID" value="ODG89937.1"/>
    <property type="molecule type" value="Genomic_DNA"/>
</dbReference>
<dbReference type="SUPFAM" id="SSF103481">
    <property type="entry name" value="Multidrug resistance efflux transporter EmrE"/>
    <property type="match status" value="2"/>
</dbReference>
<comment type="similarity">
    <text evidence="2">Belongs to the EamA transporter family.</text>
</comment>
<organism evidence="9 10">
    <name type="scientific">Gottfriedia luciferensis</name>
    <dbReference type="NCBI Taxonomy" id="178774"/>
    <lineage>
        <taxon>Bacteria</taxon>
        <taxon>Bacillati</taxon>
        <taxon>Bacillota</taxon>
        <taxon>Bacilli</taxon>
        <taxon>Bacillales</taxon>
        <taxon>Bacillaceae</taxon>
        <taxon>Gottfriedia</taxon>
    </lineage>
</organism>
<accession>A0ABX2ZN51</accession>
<feature type="transmembrane region" description="Helical" evidence="7">
    <location>
        <begin position="270"/>
        <end position="294"/>
    </location>
</feature>
<feature type="transmembrane region" description="Helical" evidence="7">
    <location>
        <begin position="120"/>
        <end position="138"/>
    </location>
</feature>
<keyword evidence="5 7" id="KW-1133">Transmembrane helix</keyword>
<evidence type="ECO:0000256" key="4">
    <source>
        <dbReference type="ARBA" id="ARBA00022692"/>
    </source>
</evidence>
<evidence type="ECO:0000256" key="5">
    <source>
        <dbReference type="ARBA" id="ARBA00022989"/>
    </source>
</evidence>
<feature type="transmembrane region" description="Helical" evidence="7">
    <location>
        <begin position="89"/>
        <end position="108"/>
    </location>
</feature>
<feature type="domain" description="EamA" evidence="8">
    <location>
        <begin position="149"/>
        <end position="287"/>
    </location>
</feature>
<feature type="domain" description="EamA" evidence="8">
    <location>
        <begin position="4"/>
        <end position="133"/>
    </location>
</feature>
<evidence type="ECO:0000256" key="7">
    <source>
        <dbReference type="SAM" id="Phobius"/>
    </source>
</evidence>
<evidence type="ECO:0000256" key="3">
    <source>
        <dbReference type="ARBA" id="ARBA00022475"/>
    </source>
</evidence>
<dbReference type="PANTHER" id="PTHR32322">
    <property type="entry name" value="INNER MEMBRANE TRANSPORTER"/>
    <property type="match status" value="1"/>
</dbReference>
<protein>
    <submittedName>
        <fullName evidence="9">Transporter</fullName>
    </submittedName>
</protein>
<evidence type="ECO:0000313" key="9">
    <source>
        <dbReference type="EMBL" id="ODG89937.1"/>
    </source>
</evidence>
<evidence type="ECO:0000256" key="1">
    <source>
        <dbReference type="ARBA" id="ARBA00004651"/>
    </source>
</evidence>
<name>A0ABX2ZN51_9BACI</name>
<dbReference type="Pfam" id="PF00892">
    <property type="entry name" value="EamA"/>
    <property type="match status" value="2"/>
</dbReference>
<evidence type="ECO:0000256" key="2">
    <source>
        <dbReference type="ARBA" id="ARBA00007362"/>
    </source>
</evidence>
<feature type="transmembrane region" description="Helical" evidence="7">
    <location>
        <begin position="144"/>
        <end position="165"/>
    </location>
</feature>
<dbReference type="Proteomes" id="UP000094580">
    <property type="component" value="Unassembled WGS sequence"/>
</dbReference>
<proteinExistence type="inferred from homology"/>
<feature type="transmembrane region" description="Helical" evidence="7">
    <location>
        <begin position="30"/>
        <end position="53"/>
    </location>
</feature>
<gene>
    <name evidence="9" type="ORF">BED47_13790</name>
</gene>
<feature type="transmembrane region" description="Helical" evidence="7">
    <location>
        <begin position="214"/>
        <end position="236"/>
    </location>
</feature>
<keyword evidence="6 7" id="KW-0472">Membrane</keyword>
<sequence>MIIINYIFICMIFGTTFLAIKFGIESGVSPLFSAGIRFTLAGLIVILYFLLKGVNVKKFIFSKRIMYIGFCLTFMTFSTLYWAEQYITSGLAAVLSATGPMMILLFQLRRNNKRIEGKQLLALLIAFAGVIFVCLPGISQHVSYLWVAACIAVLLGEAFYGFGSISSKEILTEYSSVSPFLINAFQMLYGGIFLLLVSFLLEKPKIESLSSWDAVWPILYLVFIGSIGGHGLYSWLLSKTNPVFPSTWLYVSPLIASVLGYFVMDEPIKPIMAIGGILILSGVFIANWSTFSMYRKQGRLLKKEVNISK</sequence>
<feature type="transmembrane region" description="Helical" evidence="7">
    <location>
        <begin position="7"/>
        <end position="24"/>
    </location>
</feature>
<dbReference type="PANTHER" id="PTHR32322:SF18">
    <property type="entry name" value="S-ADENOSYLMETHIONINE_S-ADENOSYLHOMOCYSTEINE TRANSPORTER"/>
    <property type="match status" value="1"/>
</dbReference>
<reference evidence="9 10" key="1">
    <citation type="submission" date="2016-07" db="EMBL/GenBank/DDBJ databases">
        <authorList>
            <person name="Townsley L."/>
            <person name="Shank E.A."/>
        </authorList>
    </citation>
    <scope>NUCLEOTIDE SEQUENCE [LARGE SCALE GENOMIC DNA]</scope>
    <source>
        <strain evidence="9 10">CH01</strain>
    </source>
</reference>
<dbReference type="InterPro" id="IPR000620">
    <property type="entry name" value="EamA_dom"/>
</dbReference>
<keyword evidence="10" id="KW-1185">Reference proteome</keyword>
<dbReference type="InterPro" id="IPR037185">
    <property type="entry name" value="EmrE-like"/>
</dbReference>
<evidence type="ECO:0000256" key="6">
    <source>
        <dbReference type="ARBA" id="ARBA00023136"/>
    </source>
</evidence>
<feature type="transmembrane region" description="Helical" evidence="7">
    <location>
        <begin position="248"/>
        <end position="264"/>
    </location>
</feature>